<accession>A0A0E4HAQ1</accession>
<dbReference type="Proteomes" id="UP000033163">
    <property type="component" value="Chromosome I"/>
</dbReference>
<protein>
    <submittedName>
        <fullName evidence="7">Geranyltranstransferase</fullName>
    </submittedName>
</protein>
<name>A0A0E4HAQ1_9BACL</name>
<dbReference type="Gene3D" id="1.10.600.10">
    <property type="entry name" value="Farnesyl Diphosphate Synthase"/>
    <property type="match status" value="1"/>
</dbReference>
<keyword evidence="5" id="KW-0460">Magnesium</keyword>
<dbReference type="HOGENOM" id="CLU_353683_0_0_9"/>
<comment type="similarity">
    <text evidence="2">Belongs to the FPP/GGPP synthase family.</text>
</comment>
<evidence type="ECO:0000256" key="1">
    <source>
        <dbReference type="ARBA" id="ARBA00001946"/>
    </source>
</evidence>
<dbReference type="InterPro" id="IPR008949">
    <property type="entry name" value="Isoprenoid_synthase_dom_sf"/>
</dbReference>
<proteinExistence type="inferred from homology"/>
<dbReference type="PROSITE" id="PS00723">
    <property type="entry name" value="POLYPRENYL_SYNTHASE_1"/>
    <property type="match status" value="1"/>
</dbReference>
<sequence length="799" mass="91913">MHMNENFTEQGDTVYRLAEHKAAQYFAALNMQVMDKTYVPILTKDIQSWKKNHIRQWSWLSFFTRRKRAGDTRDDQKYLEWLNYTGRLDNYLDRSVSYIYMRDLGKALDDPRTKTRIQRVVTDLKRHLMHSGANEQEDQTGLTGLSSIAGFYRWAQKEGIEAAAIWVIDKLKAVSSHIPEEMDAEQAERKLIKIIVGVILHVVEEMDEQTTPAERTRRLDEAIRIGYSYGLTYPFIDDLLDSRVLTAPEKEQYSAMIRTALLTGKVPELSEWPGVHMEIIQYVHTELRTAFEYIQSLQKPETGATFFEQSYVFFHSQDIDRNKEPANADYTNEELYIPVILKSSSSRLIVRSVISAAEDKGFEERTFFYGIYNQLADDFADMYDDMKDGAVTPYTYYLKYRKQCPDLINPYELYWTVISHLIHNVYHSDAKTLEVIMDRAINGLKRCKERVGTERYNEIMEIFASGNPEFNRLIQQMVRKADDVDFFDKLLRDQINTQLQNDRKEKEKFQTTVRTVREQINGLLKIPRPDGIPPMKESLIEAANYSLTGDGKRIRPILTWVLGVEVYGLQAAAIEPLLRSLEFMHTASLIFDDLPSQDNASTRRGRPTLHQVHNSATAELTGLYLIQKAIQEQASLRAFDPAAVLALMHYSAEKAEDMCMGQAMDLHSKGKAMTLEQLNMMCFYKTGLAFEASLVMPAILAGVPQAEINALKKYAYHAGIAFQIKDDLLDLEGDQQVLGKNTRMDAENNNSTFVSVLGAEAARFEMWDHYCHAVEALNAVPRKIAFLNHLLDYIINRNR</sequence>
<dbReference type="InterPro" id="IPR000092">
    <property type="entry name" value="Polyprenyl_synt"/>
</dbReference>
<evidence type="ECO:0000256" key="4">
    <source>
        <dbReference type="ARBA" id="ARBA00022723"/>
    </source>
</evidence>
<comment type="cofactor">
    <cofactor evidence="1">
        <name>Mg(2+)</name>
        <dbReference type="ChEBI" id="CHEBI:18420"/>
    </cofactor>
</comment>
<evidence type="ECO:0000313" key="7">
    <source>
        <dbReference type="EMBL" id="CQR56047.1"/>
    </source>
</evidence>
<dbReference type="AlphaFoldDB" id="A0A0E4HAQ1"/>
<dbReference type="PANTHER" id="PTHR43281">
    <property type="entry name" value="FARNESYL DIPHOSPHATE SYNTHASE"/>
    <property type="match status" value="1"/>
</dbReference>
<dbReference type="PATRIC" id="fig|1073571.4.peg.3897"/>
<keyword evidence="3 7" id="KW-0808">Transferase</keyword>
<dbReference type="CDD" id="cd00685">
    <property type="entry name" value="Trans_IPPS_HT"/>
    <property type="match status" value="1"/>
</dbReference>
<evidence type="ECO:0000256" key="6">
    <source>
        <dbReference type="ARBA" id="ARBA00023229"/>
    </source>
</evidence>
<evidence type="ECO:0000256" key="3">
    <source>
        <dbReference type="ARBA" id="ARBA00022679"/>
    </source>
</evidence>
<evidence type="ECO:0000313" key="8">
    <source>
        <dbReference type="Proteomes" id="UP000033163"/>
    </source>
</evidence>
<organism evidence="7 8">
    <name type="scientific">Paenibacillus riograndensis SBR5</name>
    <dbReference type="NCBI Taxonomy" id="1073571"/>
    <lineage>
        <taxon>Bacteria</taxon>
        <taxon>Bacillati</taxon>
        <taxon>Bacillota</taxon>
        <taxon>Bacilli</taxon>
        <taxon>Bacillales</taxon>
        <taxon>Paenibacillaceae</taxon>
        <taxon>Paenibacillus</taxon>
        <taxon>Paenibacillus sonchi group</taxon>
    </lineage>
</organism>
<reference evidence="8" key="1">
    <citation type="submission" date="2015-03" db="EMBL/GenBank/DDBJ databases">
        <authorList>
            <person name="Wibberg D."/>
        </authorList>
    </citation>
    <scope>NUCLEOTIDE SEQUENCE [LARGE SCALE GENOMIC DNA]</scope>
</reference>
<evidence type="ECO:0000256" key="2">
    <source>
        <dbReference type="ARBA" id="ARBA00006706"/>
    </source>
</evidence>
<keyword evidence="6" id="KW-0414">Isoprene biosynthesis</keyword>
<keyword evidence="4" id="KW-0479">Metal-binding</keyword>
<dbReference type="GO" id="GO:0004659">
    <property type="term" value="F:prenyltransferase activity"/>
    <property type="evidence" value="ECO:0007669"/>
    <property type="project" value="InterPro"/>
</dbReference>
<dbReference type="EMBL" id="LN831776">
    <property type="protein sequence ID" value="CQR56047.1"/>
    <property type="molecule type" value="Genomic_DNA"/>
</dbReference>
<dbReference type="GO" id="GO:0008299">
    <property type="term" value="P:isoprenoid biosynthetic process"/>
    <property type="evidence" value="ECO:0007669"/>
    <property type="project" value="UniProtKB-KW"/>
</dbReference>
<dbReference type="GO" id="GO:0046872">
    <property type="term" value="F:metal ion binding"/>
    <property type="evidence" value="ECO:0007669"/>
    <property type="project" value="UniProtKB-KW"/>
</dbReference>
<gene>
    <name evidence="7" type="ORF">PRIO_3644</name>
</gene>
<dbReference type="SUPFAM" id="SSF48576">
    <property type="entry name" value="Terpenoid synthases"/>
    <property type="match status" value="2"/>
</dbReference>
<dbReference type="Pfam" id="PF00348">
    <property type="entry name" value="polyprenyl_synt"/>
    <property type="match status" value="1"/>
</dbReference>
<dbReference type="KEGG" id="pri:PRIO_3644"/>
<dbReference type="SFLD" id="SFLDS00005">
    <property type="entry name" value="Isoprenoid_Synthase_Type_I"/>
    <property type="match status" value="1"/>
</dbReference>
<dbReference type="InterPro" id="IPR033749">
    <property type="entry name" value="Polyprenyl_synt_CS"/>
</dbReference>
<dbReference type="PANTHER" id="PTHR43281:SF1">
    <property type="entry name" value="FARNESYL DIPHOSPHATE SYNTHASE"/>
    <property type="match status" value="1"/>
</dbReference>
<evidence type="ECO:0000256" key="5">
    <source>
        <dbReference type="ARBA" id="ARBA00022842"/>
    </source>
</evidence>